<dbReference type="GO" id="GO:0044614">
    <property type="term" value="C:nuclear pore cytoplasmic filaments"/>
    <property type="evidence" value="ECO:0007669"/>
    <property type="project" value="TreeGrafter"/>
</dbReference>
<dbReference type="PANTHER" id="PTHR23198:SF6">
    <property type="entry name" value="NUCLEAR PORE COMPLEX PROTEIN NUP98-NUP96"/>
    <property type="match status" value="1"/>
</dbReference>
<dbReference type="Gene3D" id="3.30.1610.10">
    <property type="entry name" value="Peptidase S59, nucleoporin"/>
    <property type="match status" value="1"/>
</dbReference>
<dbReference type="EMBL" id="LR900161">
    <property type="protein sequence ID" value="CAD7244468.1"/>
    <property type="molecule type" value="Genomic_DNA"/>
</dbReference>
<comment type="similarity">
    <text evidence="4">Belongs to the nucleoporin GLFG family.</text>
</comment>
<accession>A0A7R9A6A5</accession>
<dbReference type="SUPFAM" id="SSF82215">
    <property type="entry name" value="C-terminal autoproteolytic domain of nucleoporin nup98"/>
    <property type="match status" value="1"/>
</dbReference>
<keyword evidence="9" id="KW-0378">Hydrolase</keyword>
<evidence type="ECO:0000256" key="17">
    <source>
        <dbReference type="ARBA" id="ARBA00023242"/>
    </source>
</evidence>
<keyword evidence="6" id="KW-0813">Transport</keyword>
<dbReference type="GO" id="GO:0051028">
    <property type="term" value="P:mRNA transport"/>
    <property type="evidence" value="ECO:0007669"/>
    <property type="project" value="UniProtKB-KW"/>
</dbReference>
<dbReference type="Pfam" id="PF21240">
    <property type="entry name" value="Nup98_GLEBS"/>
    <property type="match status" value="1"/>
</dbReference>
<dbReference type="GO" id="GO:0003723">
    <property type="term" value="F:RNA binding"/>
    <property type="evidence" value="ECO:0007669"/>
    <property type="project" value="TreeGrafter"/>
</dbReference>
<dbReference type="Pfam" id="PF12110">
    <property type="entry name" value="Nup96"/>
    <property type="match status" value="1"/>
</dbReference>
<evidence type="ECO:0000256" key="11">
    <source>
        <dbReference type="ARBA" id="ARBA00022816"/>
    </source>
</evidence>
<feature type="region of interest" description="Disordered" evidence="18">
    <location>
        <begin position="1035"/>
        <end position="1102"/>
    </location>
</feature>
<dbReference type="GO" id="GO:0000973">
    <property type="term" value="P:post-transcriptional tethering of RNA polymerase II gene DNA at nuclear periphery"/>
    <property type="evidence" value="ECO:0007669"/>
    <property type="project" value="TreeGrafter"/>
</dbReference>
<dbReference type="GO" id="GO:0017056">
    <property type="term" value="F:structural constituent of nuclear pore"/>
    <property type="evidence" value="ECO:0007669"/>
    <property type="project" value="InterPro"/>
</dbReference>
<evidence type="ECO:0000256" key="4">
    <source>
        <dbReference type="ARBA" id="ARBA00008926"/>
    </source>
</evidence>
<keyword evidence="21" id="KW-1185">Reference proteome</keyword>
<evidence type="ECO:0000256" key="3">
    <source>
        <dbReference type="ARBA" id="ARBA00004642"/>
    </source>
</evidence>
<dbReference type="FunFam" id="3.30.1610.10:FF:000001">
    <property type="entry name" value="Nuclear pore complex protein Nup98-Nup96"/>
    <property type="match status" value="1"/>
</dbReference>
<reference evidence="20" key="1">
    <citation type="submission" date="2020-11" db="EMBL/GenBank/DDBJ databases">
        <authorList>
            <person name="Tran Van P."/>
        </authorList>
    </citation>
    <scope>NUCLEOTIDE SEQUENCE</scope>
</reference>
<feature type="compositionally biased region" description="Polar residues" evidence="18">
    <location>
        <begin position="534"/>
        <end position="552"/>
    </location>
</feature>
<evidence type="ECO:0000256" key="10">
    <source>
        <dbReference type="ARBA" id="ARBA00022813"/>
    </source>
</evidence>
<evidence type="ECO:0000256" key="14">
    <source>
        <dbReference type="ARBA" id="ARBA00023010"/>
    </source>
</evidence>
<evidence type="ECO:0000313" key="20">
    <source>
        <dbReference type="EMBL" id="CAD7244468.1"/>
    </source>
</evidence>
<dbReference type="GO" id="GO:0034398">
    <property type="term" value="P:telomere tethering at nuclear periphery"/>
    <property type="evidence" value="ECO:0007669"/>
    <property type="project" value="TreeGrafter"/>
</dbReference>
<evidence type="ECO:0000256" key="1">
    <source>
        <dbReference type="ARBA" id="ARBA00004567"/>
    </source>
</evidence>
<dbReference type="InterPro" id="IPR007230">
    <property type="entry name" value="Nup98_auto-Pept-S59_dom"/>
</dbReference>
<dbReference type="Gene3D" id="1.25.40.690">
    <property type="match status" value="1"/>
</dbReference>
<keyword evidence="13" id="KW-0653">Protein transport</keyword>
<dbReference type="InterPro" id="IPR021967">
    <property type="entry name" value="Nup98_C"/>
</dbReference>
<evidence type="ECO:0000256" key="9">
    <source>
        <dbReference type="ARBA" id="ARBA00022801"/>
    </source>
</evidence>
<dbReference type="Gene3D" id="1.10.10.2360">
    <property type="match status" value="1"/>
</dbReference>
<evidence type="ECO:0000256" key="16">
    <source>
        <dbReference type="ARBA" id="ARBA00023136"/>
    </source>
</evidence>
<feature type="region of interest" description="Disordered" evidence="18">
    <location>
        <begin position="596"/>
        <end position="620"/>
    </location>
</feature>
<keyword evidence="15" id="KW-0906">Nuclear pore complex</keyword>
<dbReference type="GO" id="GO:0006606">
    <property type="term" value="P:protein import into nucleus"/>
    <property type="evidence" value="ECO:0007669"/>
    <property type="project" value="TreeGrafter"/>
</dbReference>
<dbReference type="GO" id="GO:0006405">
    <property type="term" value="P:RNA export from nucleus"/>
    <property type="evidence" value="ECO:0007669"/>
    <property type="project" value="TreeGrafter"/>
</dbReference>
<dbReference type="InterPro" id="IPR037665">
    <property type="entry name" value="Nucleoporin_S59-like"/>
</dbReference>
<sequence length="1779" mass="194576">MSRRHPLRDVRNRPKEDVFRISYKDMGTSPPVRDIPGISLCCITSPAESHHKKKQEHHGHARYILVYPEPRARYRNCIGSKMKAAWRGPFGSNQPAFGQSGSTFANKPTGFASPFGSATGTSIFGGGSSTQPPGGLFGSNATAPAFGQTTTSTGTGFGGTSLFGTQNKPAFGSTFGTSAPSGGIFGQPQQQPSLFGQNMQSASLFGASTAFGGAAGLTGTTIKFNPPTGTDTMMKNGVSTQISTRHQCITCMKEYENKSLEELRGEDYSAGRKGSTSAPSLGFSGTTSLFGSSTPAGMFGQQQQQAKPAFGPTGAFGTATTAPSLFGQQQPQQQTTSFFGQSTPAFGPSTTSTGFTFGNQNTTSLFGQSKFGATTQPSLFGGTSQPSVFGGTGSTFGTQQQQQPINLEEKKNHENRSLFGFGTSGNTGGTWFGNTANKTTAFGTGSTFGTGTFGSGTSGGFFGSPGTGFPTGSTAAPFGSTTGQLQGNSQSKELLQQQILSLAVNPFGDSPLFRNILKDTGKRDELLKPTNPAAQQAFTGSPSYKIGTQSSPVVRPKPMTHSVNGKVSLFDDIEDERANFGQAMFVPRQNIKKLVIKPQPSQSSSTSSTREKFPVAASPSRSQKLLTVPISDSSDMLSPDNSICVPTVDSTLDTPATVVSRRSSGGDEVLENTVSEYNARRPDLQRTEADITLDESQQSVNELQEDDENIQPHPAGITLRRPGYYTIPSLEELASSVDSTGKCIVSGFTIGREGFGSITFDATFDVANLNLDEIVHIRRKQVIVYPYEEKKAPIGEGLNRKAEITLDKVWPADKTTREPIASPERLQVLHYAEKVEAATHRLGARFIDYRPETGSWVFEVQHFSKYGLEEEDEEVEEPIQQPRREQMGATGIQHTPPPPPPPNSQMQTKIPPLKIPKSTQQANGHVHVMNGHRDMAPLSFVEKGANVLQDSEEDEIMDDPDCLQDTATAILSPPSHKFAARIGAIPDRVQAMKASFFCHEGEEDDLQIRGFSPLGHPGMGKPFARDLLTLPTRRLKKPSSVSSSHDDERSTSFGSDIEEDEEDSEDKHLFSFNPPQIQIEEEKKSGSDEEEEGDSKFKPDFNFSAGEKTALKSPFIFSAPFQPSPLPSGTLFKEAIVPPHISVSGAKSKRIQQKPMSSGAVVSSMPYSVLVQKLMLPHGDEEPTSKAIHSRMLEVQLLHTTISNQHGSPSACPMQGADILHALQEVLKDLIESAKVDLDREVLLALKVEMEIWRLCVALWGKSDIFGWNERKGSHANEMARREAVSQWLKEVNKNASATALQKIGKDMPTQMRALREFLVHLCNNDSVEAFKAAKQAGVPELGKLMGRNGMDGSVRDAALHQLSLWLNNRRDTDVTLVQVHSLMAGIPTWVTSSQQVMNVCDGLTWRQCFSLHLWYMNPGGTLPETVKMFDDGYSGRSRHGIYMEPPYPHYHDEIGREIFDMAYHLLKLYADKSHRLELLLDPNTLYPNLLDHRMSWLLWAALESQGYHHLSETSTYNLIVSYANELETLGLWEWAVFILMHIPHTGRRKQVIQQLLDRNVSIEDTNEDAHREGFLISQLQIPRDWVYAAKACKAHALQRWKEEAVYLLQGGQLNRSHELIVHHIAPKAILEGDEAGLKALLTELRDHEKAREISDWDIGGQLILDFINLTHELQDALVVTSPGKVKELQPVLTSVSARLLRFPPISPLNRECKARMASVLTGLVQDVLASENPRTSHSAYSPFSLSQEFPQTAEDHTGSGFLLQLNSQLMMCDSEAVS</sequence>
<feature type="region of interest" description="Disordered" evidence="18">
    <location>
        <begin position="534"/>
        <end position="560"/>
    </location>
</feature>
<dbReference type="Pfam" id="PF04096">
    <property type="entry name" value="Nucleoporin2"/>
    <property type="match status" value="1"/>
</dbReference>
<evidence type="ECO:0000256" key="7">
    <source>
        <dbReference type="ARBA" id="ARBA00022670"/>
    </source>
</evidence>
<dbReference type="GO" id="GO:0005654">
    <property type="term" value="C:nucleoplasm"/>
    <property type="evidence" value="ECO:0007669"/>
    <property type="project" value="UniProtKB-SubCell"/>
</dbReference>
<feature type="region of interest" description="Disordered" evidence="18">
    <location>
        <begin position="868"/>
        <end position="906"/>
    </location>
</feature>
<dbReference type="InterPro" id="IPR036903">
    <property type="entry name" value="Nup98_auto-Pept-S59_dom_sf"/>
</dbReference>
<evidence type="ECO:0000256" key="13">
    <source>
        <dbReference type="ARBA" id="ARBA00022927"/>
    </source>
</evidence>
<dbReference type="PROSITE" id="PS51434">
    <property type="entry name" value="NUP_C"/>
    <property type="match status" value="1"/>
</dbReference>
<name>A0A7R9A6A5_9CRUS</name>
<dbReference type="FunFam" id="1.10.10.2360:FF:000001">
    <property type="entry name" value="Nuclear pore complex protein Nup98-Nup96"/>
    <property type="match status" value="1"/>
</dbReference>
<evidence type="ECO:0000256" key="6">
    <source>
        <dbReference type="ARBA" id="ARBA00022448"/>
    </source>
</evidence>
<evidence type="ECO:0000313" key="21">
    <source>
        <dbReference type="Proteomes" id="UP000677054"/>
    </source>
</evidence>
<evidence type="ECO:0000256" key="15">
    <source>
        <dbReference type="ARBA" id="ARBA00023132"/>
    </source>
</evidence>
<feature type="compositionally biased region" description="Low complexity" evidence="18">
    <location>
        <begin position="280"/>
        <end position="294"/>
    </location>
</feature>
<evidence type="ECO:0000256" key="12">
    <source>
        <dbReference type="ARBA" id="ARBA00022825"/>
    </source>
</evidence>
<keyword evidence="14" id="KW-0811">Translocation</keyword>
<feature type="region of interest" description="Disordered" evidence="18">
    <location>
        <begin position="266"/>
        <end position="354"/>
    </location>
</feature>
<evidence type="ECO:0000256" key="2">
    <source>
        <dbReference type="ARBA" id="ARBA00004620"/>
    </source>
</evidence>
<gene>
    <name evidence="20" type="ORF">DSTB1V02_LOCUS4364</name>
</gene>
<feature type="domain" description="Peptidase S59" evidence="19">
    <location>
        <begin position="721"/>
        <end position="863"/>
    </location>
</feature>
<keyword evidence="16" id="KW-0472">Membrane</keyword>
<dbReference type="EMBL" id="CAJPEV010000644">
    <property type="protein sequence ID" value="CAG0887190.1"/>
    <property type="molecule type" value="Genomic_DNA"/>
</dbReference>
<proteinExistence type="inferred from homology"/>
<organism evidence="20">
    <name type="scientific">Darwinula stevensoni</name>
    <dbReference type="NCBI Taxonomy" id="69355"/>
    <lineage>
        <taxon>Eukaryota</taxon>
        <taxon>Metazoa</taxon>
        <taxon>Ecdysozoa</taxon>
        <taxon>Arthropoda</taxon>
        <taxon>Crustacea</taxon>
        <taxon>Oligostraca</taxon>
        <taxon>Ostracoda</taxon>
        <taxon>Podocopa</taxon>
        <taxon>Podocopida</taxon>
        <taxon>Darwinulocopina</taxon>
        <taxon>Darwinuloidea</taxon>
        <taxon>Darwinulidae</taxon>
        <taxon>Darwinula</taxon>
    </lineage>
</organism>
<keyword evidence="11" id="KW-0509">mRNA transport</keyword>
<feature type="compositionally biased region" description="Low complexity" evidence="18">
    <location>
        <begin position="308"/>
        <end position="354"/>
    </location>
</feature>
<dbReference type="GO" id="GO:0031965">
    <property type="term" value="C:nuclear membrane"/>
    <property type="evidence" value="ECO:0007669"/>
    <property type="project" value="UniProtKB-SubCell"/>
</dbReference>
<evidence type="ECO:0000256" key="18">
    <source>
        <dbReference type="SAM" id="MobiDB-lite"/>
    </source>
</evidence>
<dbReference type="Proteomes" id="UP000677054">
    <property type="component" value="Unassembled WGS sequence"/>
</dbReference>
<keyword evidence="8" id="KW-0677">Repeat</keyword>
<evidence type="ECO:0000256" key="8">
    <source>
        <dbReference type="ARBA" id="ARBA00022737"/>
    </source>
</evidence>
<dbReference type="GO" id="GO:0006508">
    <property type="term" value="P:proteolysis"/>
    <property type="evidence" value="ECO:0007669"/>
    <property type="project" value="UniProtKB-KW"/>
</dbReference>
<comment type="subcellular location">
    <subcellularLocation>
        <location evidence="2">Nucleus membrane</location>
        <topology evidence="2">Peripheral membrane protein</topology>
        <orientation evidence="2">Nucleoplasmic side</orientation>
    </subcellularLocation>
    <subcellularLocation>
        <location evidence="1">Nucleus</location>
        <location evidence="1">Nuclear pore complex</location>
    </subcellularLocation>
    <subcellularLocation>
        <location evidence="3">Nucleus</location>
        <location evidence="3">Nucleoplasm</location>
    </subcellularLocation>
</comment>
<evidence type="ECO:0000259" key="19">
    <source>
        <dbReference type="PROSITE" id="PS51434"/>
    </source>
</evidence>
<dbReference type="GO" id="GO:0008236">
    <property type="term" value="F:serine-type peptidase activity"/>
    <property type="evidence" value="ECO:0007669"/>
    <property type="project" value="UniProtKB-KW"/>
</dbReference>
<keyword evidence="7" id="KW-0645">Protease</keyword>
<keyword evidence="10" id="KW-0068">Autocatalytic cleavage</keyword>
<dbReference type="GO" id="GO:0008139">
    <property type="term" value="F:nuclear localization sequence binding"/>
    <property type="evidence" value="ECO:0007669"/>
    <property type="project" value="TreeGrafter"/>
</dbReference>
<evidence type="ECO:0000256" key="5">
    <source>
        <dbReference type="ARBA" id="ARBA00013472"/>
    </source>
</evidence>
<keyword evidence="17" id="KW-0539">Nucleus</keyword>
<feature type="compositionally biased region" description="Low complexity" evidence="18">
    <location>
        <begin position="598"/>
        <end position="608"/>
    </location>
</feature>
<dbReference type="OrthoDB" id="6357689at2759"/>
<keyword evidence="12" id="KW-0720">Serine protease</keyword>
<dbReference type="PANTHER" id="PTHR23198">
    <property type="entry name" value="NUCLEOPORIN"/>
    <property type="match status" value="1"/>
</dbReference>
<protein>
    <recommendedName>
        <fullName evidence="5">Nuclear pore complex protein Nup98-Nup96</fullName>
    </recommendedName>
</protein>